<gene>
    <name evidence="1" type="ORF">EYC80_009163</name>
</gene>
<accession>A0A5N6K341</accession>
<dbReference type="Proteomes" id="UP000326757">
    <property type="component" value="Unassembled WGS sequence"/>
</dbReference>
<protein>
    <submittedName>
        <fullName evidence="1">Uncharacterized protein</fullName>
    </submittedName>
</protein>
<keyword evidence="2" id="KW-1185">Reference proteome</keyword>
<evidence type="ECO:0000313" key="1">
    <source>
        <dbReference type="EMBL" id="KAB8296419.1"/>
    </source>
</evidence>
<reference evidence="1 2" key="1">
    <citation type="submission" date="2019-06" db="EMBL/GenBank/DDBJ databases">
        <title>Genome Sequence of the Brown Rot Fungal Pathogen Monilinia laxa.</title>
        <authorList>
            <person name="De Miccolis Angelini R.M."/>
            <person name="Landi L."/>
            <person name="Abate D."/>
            <person name="Pollastro S."/>
            <person name="Romanazzi G."/>
            <person name="Faretra F."/>
        </authorList>
    </citation>
    <scope>NUCLEOTIDE SEQUENCE [LARGE SCALE GENOMIC DNA]</scope>
    <source>
        <strain evidence="1 2">Mlax316</strain>
    </source>
</reference>
<name>A0A5N6K341_MONLA</name>
<comment type="caution">
    <text evidence="1">The sequence shown here is derived from an EMBL/GenBank/DDBJ whole genome shotgun (WGS) entry which is preliminary data.</text>
</comment>
<organism evidence="1 2">
    <name type="scientific">Monilinia laxa</name>
    <name type="common">Brown rot fungus</name>
    <name type="synonym">Sclerotinia laxa</name>
    <dbReference type="NCBI Taxonomy" id="61186"/>
    <lineage>
        <taxon>Eukaryota</taxon>
        <taxon>Fungi</taxon>
        <taxon>Dikarya</taxon>
        <taxon>Ascomycota</taxon>
        <taxon>Pezizomycotina</taxon>
        <taxon>Leotiomycetes</taxon>
        <taxon>Helotiales</taxon>
        <taxon>Sclerotiniaceae</taxon>
        <taxon>Monilinia</taxon>
    </lineage>
</organism>
<proteinExistence type="predicted"/>
<sequence length="164" mass="18464">MPKKPPKRLAKGSLFSPYHQSHLYSVGKSSQDQSNYLTSDDITWSYQSIHATQNDIQHEKKTRILFIIILFIQPRTRTTSLIHHSPGNIKLQNPSIPMTTPSKPLGANKLSTASPQLLGNKLLHNIHDPQRSIRIPCRICKLSPTPPPPRSRFLRSIYPKCAGG</sequence>
<evidence type="ECO:0000313" key="2">
    <source>
        <dbReference type="Proteomes" id="UP000326757"/>
    </source>
</evidence>
<dbReference type="AlphaFoldDB" id="A0A5N6K341"/>
<dbReference type="EMBL" id="VIGI01000009">
    <property type="protein sequence ID" value="KAB8296419.1"/>
    <property type="molecule type" value="Genomic_DNA"/>
</dbReference>